<evidence type="ECO:0000313" key="2">
    <source>
        <dbReference type="EMBL" id="QNT17570.1"/>
    </source>
</evidence>
<dbReference type="InterPro" id="IPR006527">
    <property type="entry name" value="F-box-assoc_dom_typ1"/>
</dbReference>
<dbReference type="EMBL" id="MN259129">
    <property type="protein sequence ID" value="QNT17570.1"/>
    <property type="molecule type" value="mRNA"/>
</dbReference>
<evidence type="ECO:0000259" key="1">
    <source>
        <dbReference type="PROSITE" id="PS50181"/>
    </source>
</evidence>
<feature type="domain" description="F-box" evidence="1">
    <location>
        <begin position="15"/>
        <end position="60"/>
    </location>
</feature>
<dbReference type="InterPro" id="IPR017451">
    <property type="entry name" value="F-box-assoc_interact_dom"/>
</dbReference>
<accession>A0A7H1K132</accession>
<dbReference type="CDD" id="cd22157">
    <property type="entry name" value="F-box_AtFBW1-like"/>
    <property type="match status" value="1"/>
</dbReference>
<dbReference type="InterPro" id="IPR050796">
    <property type="entry name" value="SCF_F-box_component"/>
</dbReference>
<protein>
    <submittedName>
        <fullName evidence="2">Kelch repeat F-box 6 protein</fullName>
    </submittedName>
</protein>
<name>A0A7H1K132_SALMI</name>
<dbReference type="SUPFAM" id="SSF81383">
    <property type="entry name" value="F-box domain"/>
    <property type="match status" value="1"/>
</dbReference>
<organism evidence="2">
    <name type="scientific">Salvia miltiorrhiza</name>
    <name type="common">Chinese sage</name>
    <dbReference type="NCBI Taxonomy" id="226208"/>
    <lineage>
        <taxon>Eukaryota</taxon>
        <taxon>Viridiplantae</taxon>
        <taxon>Streptophyta</taxon>
        <taxon>Embryophyta</taxon>
        <taxon>Tracheophyta</taxon>
        <taxon>Spermatophyta</taxon>
        <taxon>Magnoliopsida</taxon>
        <taxon>eudicotyledons</taxon>
        <taxon>Gunneridae</taxon>
        <taxon>Pentapetalae</taxon>
        <taxon>asterids</taxon>
        <taxon>lamiids</taxon>
        <taxon>Lamiales</taxon>
        <taxon>Lamiaceae</taxon>
        <taxon>Nepetoideae</taxon>
        <taxon>Mentheae</taxon>
        <taxon>Salviinae</taxon>
        <taxon>Salvia</taxon>
        <taxon>Salvia incertae sedis</taxon>
    </lineage>
</organism>
<proteinExistence type="evidence at transcript level"/>
<dbReference type="PANTHER" id="PTHR31672:SF13">
    <property type="entry name" value="F-BOX PROTEIN CPR30-LIKE"/>
    <property type="match status" value="1"/>
</dbReference>
<dbReference type="InterPro" id="IPR036047">
    <property type="entry name" value="F-box-like_dom_sf"/>
</dbReference>
<dbReference type="PROSITE" id="PS50181">
    <property type="entry name" value="FBOX"/>
    <property type="match status" value="1"/>
</dbReference>
<reference evidence="2" key="1">
    <citation type="journal article" date="2020" name="Genes (Basel)">
        <title>Systematic Analysis of Kelch Repeat F-box (KFB) Protein Gene Family and Identification of Phenolic Acid Regulation Members in Salvia miltiorrhiza Bunge.</title>
        <authorList>
            <person name="Yu H."/>
            <person name="Jiang M."/>
            <person name="Xing B."/>
            <person name="Liang L."/>
            <person name="Zhang B."/>
            <person name="Liang Z."/>
        </authorList>
    </citation>
    <scope>NUCLEOTIDE SEQUENCE</scope>
</reference>
<dbReference type="AlphaFoldDB" id="A0A7H1K132"/>
<dbReference type="NCBIfam" id="TIGR01640">
    <property type="entry name" value="F_box_assoc_1"/>
    <property type="match status" value="1"/>
</dbReference>
<dbReference type="Gene3D" id="1.20.1280.50">
    <property type="match status" value="1"/>
</dbReference>
<gene>
    <name evidence="2" type="primary">KFB6</name>
</gene>
<dbReference type="Pfam" id="PF07734">
    <property type="entry name" value="FBA_1"/>
    <property type="match status" value="1"/>
</dbReference>
<dbReference type="PANTHER" id="PTHR31672">
    <property type="entry name" value="BNACNNG10540D PROTEIN"/>
    <property type="match status" value="1"/>
</dbReference>
<sequence length="388" mass="43460">MVFIVPPPKSAANGSDILMSIPSHIIIEILSRLPAKSLVQCKSVCKQWLDLTSDPYFAKLHFTRSKPGVAIHQSEPSKNLLRVADFDDFHDPTAEIDLKSLSPSPEDAAIVVDGSVKGLLLLRDANYKHEALYVCNPLTREYIELASPKQVVRYPSVVTHGFGVTKRSEEFKVVRIYQEREMDPGSGSCLGIPNSECQVYTLGTAEWRGVGDAPFAYDGRLIGQFFRGNLHWLVEDLNGQELISCFDLENESFHPFPPPFPGRKLLGSVGVLDDCLCLCDNTSNFEVDIWVMKEYGVGKSWSKRFVIRKMPELIGPSFEIVRVLKVLGDGNILLVWADYCVLNYCSKSEVTQEVDMVQSRGPNSVEAMHYVPSLMSLKSFVMEKLVMF</sequence>
<dbReference type="OrthoDB" id="610337at2759"/>
<dbReference type="InterPro" id="IPR001810">
    <property type="entry name" value="F-box_dom"/>
</dbReference>
<dbReference type="Pfam" id="PF12937">
    <property type="entry name" value="F-box-like"/>
    <property type="match status" value="1"/>
</dbReference>
<dbReference type="SMART" id="SM00256">
    <property type="entry name" value="FBOX"/>
    <property type="match status" value="1"/>
</dbReference>